<protein>
    <recommendedName>
        <fullName evidence="5">FGF</fullName>
    </recommendedName>
</protein>
<dbReference type="CDD" id="cd00058">
    <property type="entry name" value="beta-trefoil_FGF"/>
    <property type="match status" value="1"/>
</dbReference>
<dbReference type="InterPro" id="IPR056378">
    <property type="entry name" value="Let-756-like_FGF"/>
</dbReference>
<comment type="similarity">
    <text evidence="1">Belongs to the heparin-binding growth factors family.</text>
</comment>
<feature type="compositionally biased region" description="Acidic residues" evidence="2">
    <location>
        <begin position="12"/>
        <end position="22"/>
    </location>
</feature>
<gene>
    <name evidence="3" type="ORF">NQ317_001708</name>
</gene>
<sequence length="220" mass="24442">MKLASANSASSSDDDTESGDEQDNAKTVRKRDVAWCAVDTENHSYYQTTTSTISRRVVVWPPPSSSSTAPQNSLNLRPAHVGRPFGNKMQLFSKTGHHLAVYPDGTVKGTPDENDLHTYLEVQSADFPGHVKIKGLLANMYVGMDYKGRLYAEADSNSEATVFIETFQGSYNSYQSRKYAHLGWFLGIKKIWEIQKGSENYLRTKSGPILTETVQVPVTL</sequence>
<evidence type="ECO:0000256" key="1">
    <source>
        <dbReference type="ARBA" id="ARBA00007936"/>
    </source>
</evidence>
<evidence type="ECO:0000313" key="3">
    <source>
        <dbReference type="EMBL" id="KAJ8972687.1"/>
    </source>
</evidence>
<comment type="caution">
    <text evidence="3">The sequence shown here is derived from an EMBL/GenBank/DDBJ whole genome shotgun (WGS) entry which is preliminary data.</text>
</comment>
<accession>A0ABQ9J431</accession>
<feature type="compositionally biased region" description="Low complexity" evidence="2">
    <location>
        <begin position="1"/>
        <end position="11"/>
    </location>
</feature>
<dbReference type="EMBL" id="JAPWTJ010001311">
    <property type="protein sequence ID" value="KAJ8972687.1"/>
    <property type="molecule type" value="Genomic_DNA"/>
</dbReference>
<dbReference type="Proteomes" id="UP001162164">
    <property type="component" value="Unassembled WGS sequence"/>
</dbReference>
<proteinExistence type="inferred from homology"/>
<feature type="region of interest" description="Disordered" evidence="2">
    <location>
        <begin position="1"/>
        <end position="28"/>
    </location>
</feature>
<dbReference type="Gene3D" id="2.80.10.50">
    <property type="match status" value="1"/>
</dbReference>
<dbReference type="InterPro" id="IPR008996">
    <property type="entry name" value="IL1/FGF"/>
</dbReference>
<dbReference type="Pfam" id="PF00167">
    <property type="entry name" value="FGF"/>
    <property type="match status" value="1"/>
</dbReference>
<reference evidence="3" key="1">
    <citation type="journal article" date="2023" name="Insect Mol. Biol.">
        <title>Genome sequencing provides insights into the evolution of gene families encoding plant cell wall-degrading enzymes in longhorned beetles.</title>
        <authorList>
            <person name="Shin N.R."/>
            <person name="Okamura Y."/>
            <person name="Kirsch R."/>
            <person name="Pauchet Y."/>
        </authorList>
    </citation>
    <scope>NUCLEOTIDE SEQUENCE</scope>
    <source>
        <strain evidence="3">MMC_N1</strain>
    </source>
</reference>
<dbReference type="SUPFAM" id="SSF50353">
    <property type="entry name" value="Cytokine"/>
    <property type="match status" value="1"/>
</dbReference>
<evidence type="ECO:0008006" key="5">
    <source>
        <dbReference type="Google" id="ProtNLM"/>
    </source>
</evidence>
<keyword evidence="4" id="KW-1185">Reference proteome</keyword>
<name>A0ABQ9J431_9CUCU</name>
<dbReference type="SMART" id="SM00442">
    <property type="entry name" value="FGF"/>
    <property type="match status" value="1"/>
</dbReference>
<dbReference type="InterPro" id="IPR002209">
    <property type="entry name" value="Fibroblast_GF_fam"/>
</dbReference>
<dbReference type="PANTHER" id="PTHR11486">
    <property type="entry name" value="FIBROBLAST GROWTH FACTOR"/>
    <property type="match status" value="1"/>
</dbReference>
<evidence type="ECO:0000256" key="2">
    <source>
        <dbReference type="SAM" id="MobiDB-lite"/>
    </source>
</evidence>
<organism evidence="3 4">
    <name type="scientific">Molorchus minor</name>
    <dbReference type="NCBI Taxonomy" id="1323400"/>
    <lineage>
        <taxon>Eukaryota</taxon>
        <taxon>Metazoa</taxon>
        <taxon>Ecdysozoa</taxon>
        <taxon>Arthropoda</taxon>
        <taxon>Hexapoda</taxon>
        <taxon>Insecta</taxon>
        <taxon>Pterygota</taxon>
        <taxon>Neoptera</taxon>
        <taxon>Endopterygota</taxon>
        <taxon>Coleoptera</taxon>
        <taxon>Polyphaga</taxon>
        <taxon>Cucujiformia</taxon>
        <taxon>Chrysomeloidea</taxon>
        <taxon>Cerambycidae</taxon>
        <taxon>Lamiinae</taxon>
        <taxon>Monochamini</taxon>
        <taxon>Molorchus</taxon>
    </lineage>
</organism>
<feature type="non-terminal residue" evidence="3">
    <location>
        <position position="220"/>
    </location>
</feature>
<evidence type="ECO:0000313" key="4">
    <source>
        <dbReference type="Proteomes" id="UP001162164"/>
    </source>
</evidence>